<keyword evidence="9" id="KW-0067">ATP-binding</keyword>
<dbReference type="EC" id="2.7.1.40" evidence="4"/>
<dbReference type="GO" id="GO:0000287">
    <property type="term" value="F:magnesium ion binding"/>
    <property type="evidence" value="ECO:0007669"/>
    <property type="project" value="InterPro"/>
</dbReference>
<keyword evidence="5 16" id="KW-0808">Transferase</keyword>
<dbReference type="SUPFAM" id="SSF51621">
    <property type="entry name" value="Phosphoenolpyruvate/pyruvate domain"/>
    <property type="match status" value="1"/>
</dbReference>
<keyword evidence="6" id="KW-0479">Metal-binding</keyword>
<dbReference type="GO" id="GO:0005524">
    <property type="term" value="F:ATP binding"/>
    <property type="evidence" value="ECO:0007669"/>
    <property type="project" value="UniProtKB-KW"/>
</dbReference>
<dbReference type="SUPFAM" id="SSF52935">
    <property type="entry name" value="PK C-terminal domain-like"/>
    <property type="match status" value="1"/>
</dbReference>
<dbReference type="PRINTS" id="PR01050">
    <property type="entry name" value="PYRUVTKNASE"/>
</dbReference>
<dbReference type="Gene3D" id="3.40.1380.20">
    <property type="entry name" value="Pyruvate kinase, C-terminal domain"/>
    <property type="match status" value="1"/>
</dbReference>
<evidence type="ECO:0000256" key="7">
    <source>
        <dbReference type="ARBA" id="ARBA00022741"/>
    </source>
</evidence>
<evidence type="ECO:0000256" key="13">
    <source>
        <dbReference type="ARBA" id="ARBA00023317"/>
    </source>
</evidence>
<keyword evidence="10" id="KW-0460">Magnesium</keyword>
<evidence type="ECO:0000256" key="11">
    <source>
        <dbReference type="ARBA" id="ARBA00022958"/>
    </source>
</evidence>
<dbReference type="InterPro" id="IPR040442">
    <property type="entry name" value="Pyrv_kinase-like_dom_sf"/>
</dbReference>
<protein>
    <recommendedName>
        <fullName evidence="4">pyruvate kinase</fullName>
        <ecNumber evidence="4">2.7.1.40</ecNumber>
    </recommendedName>
</protein>
<evidence type="ECO:0000256" key="9">
    <source>
        <dbReference type="ARBA" id="ARBA00022840"/>
    </source>
</evidence>
<dbReference type="GO" id="GO:0004743">
    <property type="term" value="F:pyruvate kinase activity"/>
    <property type="evidence" value="ECO:0007669"/>
    <property type="project" value="UniProtKB-EC"/>
</dbReference>
<organism evidence="16">
    <name type="scientific">bioreactor metagenome</name>
    <dbReference type="NCBI Taxonomy" id="1076179"/>
    <lineage>
        <taxon>unclassified sequences</taxon>
        <taxon>metagenomes</taxon>
        <taxon>ecological metagenomes</taxon>
    </lineage>
</organism>
<feature type="domain" description="Pyruvate kinase barrel" evidence="14">
    <location>
        <begin position="1"/>
        <end position="85"/>
    </location>
</feature>
<dbReference type="GO" id="GO:0030955">
    <property type="term" value="F:potassium ion binding"/>
    <property type="evidence" value="ECO:0007669"/>
    <property type="project" value="InterPro"/>
</dbReference>
<evidence type="ECO:0000256" key="12">
    <source>
        <dbReference type="ARBA" id="ARBA00023152"/>
    </source>
</evidence>
<comment type="similarity">
    <text evidence="3">Belongs to the pyruvate kinase family.</text>
</comment>
<evidence type="ECO:0000259" key="15">
    <source>
        <dbReference type="Pfam" id="PF02887"/>
    </source>
</evidence>
<keyword evidence="11" id="KW-0630">Potassium</keyword>
<evidence type="ECO:0000256" key="8">
    <source>
        <dbReference type="ARBA" id="ARBA00022777"/>
    </source>
</evidence>
<evidence type="ECO:0000256" key="4">
    <source>
        <dbReference type="ARBA" id="ARBA00012142"/>
    </source>
</evidence>
<keyword evidence="13 16" id="KW-0670">Pyruvate</keyword>
<feature type="domain" description="Pyruvate kinase C-terminal" evidence="15">
    <location>
        <begin position="117"/>
        <end position="228"/>
    </location>
</feature>
<evidence type="ECO:0000259" key="14">
    <source>
        <dbReference type="Pfam" id="PF00224"/>
    </source>
</evidence>
<evidence type="ECO:0000256" key="3">
    <source>
        <dbReference type="ARBA" id="ARBA00008663"/>
    </source>
</evidence>
<evidence type="ECO:0000256" key="10">
    <source>
        <dbReference type="ARBA" id="ARBA00022842"/>
    </source>
</evidence>
<evidence type="ECO:0000256" key="6">
    <source>
        <dbReference type="ARBA" id="ARBA00022723"/>
    </source>
</evidence>
<proteinExistence type="inferred from homology"/>
<comment type="pathway">
    <text evidence="2">Carbohydrate degradation; glycolysis; pyruvate from D-glyceraldehyde 3-phosphate: step 5/5.</text>
</comment>
<dbReference type="InterPro" id="IPR036918">
    <property type="entry name" value="Pyrv_Knase_C_sf"/>
</dbReference>
<name>A0A645DZR0_9ZZZZ</name>
<dbReference type="PANTHER" id="PTHR11817">
    <property type="entry name" value="PYRUVATE KINASE"/>
    <property type="match status" value="1"/>
</dbReference>
<keyword evidence="7" id="KW-0547">Nucleotide-binding</keyword>
<comment type="caution">
    <text evidence="16">The sequence shown here is derived from an EMBL/GenBank/DDBJ whole genome shotgun (WGS) entry which is preliminary data.</text>
</comment>
<evidence type="ECO:0000256" key="2">
    <source>
        <dbReference type="ARBA" id="ARBA00004997"/>
    </source>
</evidence>
<evidence type="ECO:0000256" key="5">
    <source>
        <dbReference type="ARBA" id="ARBA00022679"/>
    </source>
</evidence>
<keyword evidence="8 16" id="KW-0418">Kinase</keyword>
<dbReference type="FunFam" id="3.40.1380.20:FF:000009">
    <property type="entry name" value="Pyruvate kinase"/>
    <property type="match status" value="1"/>
</dbReference>
<comment type="cofactor">
    <cofactor evidence="1">
        <name>Mg(2+)</name>
        <dbReference type="ChEBI" id="CHEBI:18420"/>
    </cofactor>
</comment>
<evidence type="ECO:0000256" key="1">
    <source>
        <dbReference type="ARBA" id="ARBA00001946"/>
    </source>
</evidence>
<dbReference type="AlphaFoldDB" id="A0A645DZR0"/>
<dbReference type="UniPathway" id="UPA00109">
    <property type="reaction ID" value="UER00188"/>
</dbReference>
<keyword evidence="12" id="KW-0324">Glycolysis</keyword>
<accession>A0A645DZR0</accession>
<dbReference type="InterPro" id="IPR015813">
    <property type="entry name" value="Pyrv/PenolPyrv_kinase-like_dom"/>
</dbReference>
<dbReference type="Pfam" id="PF02887">
    <property type="entry name" value="PK_C"/>
    <property type="match status" value="1"/>
</dbReference>
<dbReference type="EMBL" id="VSSQ01041566">
    <property type="protein sequence ID" value="MPM95024.1"/>
    <property type="molecule type" value="Genomic_DNA"/>
</dbReference>
<sequence length="233" mass="25107">MVARGDLGVELPLEEVPLVQKQIITKARRWAKPVIVATQMLESMIGNPRPTRAEASDVANAILDGADAVMLSGETSVGKYPVETVATMAKIVDSTEVHGMEQISAIDWDPHTTGGVISKAAVDVAERVGAAYLVAFTQSGDTARRMARLRPRIPIVAFSPLLKTQRELTLSWGIRTVLTPTVQATDEMVRLVDRTLKERGVVQDGERVVIVAGTPAGRPGRTNSLRVHKIGSV</sequence>
<dbReference type="InterPro" id="IPR015793">
    <property type="entry name" value="Pyrv_Knase_brl"/>
</dbReference>
<evidence type="ECO:0000313" key="16">
    <source>
        <dbReference type="EMBL" id="MPM95024.1"/>
    </source>
</evidence>
<reference evidence="16" key="1">
    <citation type="submission" date="2019-08" db="EMBL/GenBank/DDBJ databases">
        <authorList>
            <person name="Kucharzyk K."/>
            <person name="Murdoch R.W."/>
            <person name="Higgins S."/>
            <person name="Loffler F."/>
        </authorList>
    </citation>
    <scope>NUCLEOTIDE SEQUENCE</scope>
</reference>
<dbReference type="Gene3D" id="3.20.20.60">
    <property type="entry name" value="Phosphoenolpyruvate-binding domains"/>
    <property type="match status" value="1"/>
</dbReference>
<dbReference type="Pfam" id="PF00224">
    <property type="entry name" value="PK"/>
    <property type="match status" value="1"/>
</dbReference>
<dbReference type="InterPro" id="IPR001697">
    <property type="entry name" value="Pyr_Knase"/>
</dbReference>
<dbReference type="InterPro" id="IPR015795">
    <property type="entry name" value="Pyrv_Knase_C"/>
</dbReference>
<dbReference type="GO" id="GO:0016301">
    <property type="term" value="F:kinase activity"/>
    <property type="evidence" value="ECO:0007669"/>
    <property type="project" value="UniProtKB-KW"/>
</dbReference>
<gene>
    <name evidence="16" type="primary">pyk_34</name>
    <name evidence="16" type="ORF">SDC9_142174</name>
</gene>